<dbReference type="InterPro" id="IPR011013">
    <property type="entry name" value="Gal_mutarotase_sf_dom"/>
</dbReference>
<evidence type="ECO:0000256" key="6">
    <source>
        <dbReference type="RuleBase" id="RU361185"/>
    </source>
</evidence>
<evidence type="ECO:0000256" key="1">
    <source>
        <dbReference type="ARBA" id="ARBA00001657"/>
    </source>
</evidence>
<evidence type="ECO:0000256" key="3">
    <source>
        <dbReference type="ARBA" id="ARBA00012741"/>
    </source>
</evidence>
<keyword evidence="4 6" id="KW-0378">Hydrolase</keyword>
<dbReference type="PROSITE" id="PS00129">
    <property type="entry name" value="GLYCOSYL_HYDROL_F31_1"/>
    <property type="match status" value="1"/>
</dbReference>
<evidence type="ECO:0000256" key="2">
    <source>
        <dbReference type="ARBA" id="ARBA00007806"/>
    </source>
</evidence>
<dbReference type="PANTHER" id="PTHR22762:SF95">
    <property type="entry name" value="ALPHA_BETA-GLUCOSIDASE AGDC-RELATED"/>
    <property type="match status" value="1"/>
</dbReference>
<reference evidence="11 12" key="1">
    <citation type="journal article" date="2018" name="Sci. Rep.">
        <title>Comparative genomics provides insights into the lifestyle and reveals functional heterogeneity of dark septate endophytic fungi.</title>
        <authorList>
            <person name="Knapp D.G."/>
            <person name="Nemeth J.B."/>
            <person name="Barry K."/>
            <person name="Hainaut M."/>
            <person name="Henrissat B."/>
            <person name="Johnson J."/>
            <person name="Kuo A."/>
            <person name="Lim J.H.P."/>
            <person name="Lipzen A."/>
            <person name="Nolan M."/>
            <person name="Ohm R.A."/>
            <person name="Tamas L."/>
            <person name="Grigoriev I.V."/>
            <person name="Spatafora J.W."/>
            <person name="Nagy L.G."/>
            <person name="Kovacs G.M."/>
        </authorList>
    </citation>
    <scope>NUCLEOTIDE SEQUENCE [LARGE SCALE GENOMIC DNA]</scope>
    <source>
        <strain evidence="11 12">DSE2036</strain>
    </source>
</reference>
<dbReference type="InterPro" id="IPR000322">
    <property type="entry name" value="Glyco_hydro_31_TIM"/>
</dbReference>
<sequence>MFVYILFYLAIGYVGLIFAAPAPLNGPLAIRASNGTCPGYAASNIVKTDSSLTADLTLAGDPCNSYSEDIKNLKLLVEYQSTDRLHVKIYDADLKVFQVQEEAFPRPANGNTPSADAALEFNLVESPFSFTVKRKANDEVIFDTSSSQLIFQTQYVQLRTKLPKDPHVYGLGEHSDPFQLPTDNYRRSLLNSESPNIPFNSNLYGTHPVYFEHRGGKGTHGVFLLNSTPMNIFILRDDAGNQALEYDTIGGVLDFYFLAGSKPSDVSKQYADVVGHSAMYPYWTFGFHQCKYGYWDVNMVAEVVGNYSTAGIPLEVMWTDIDYMDLRQDFTTDPERFPIDKMRELVTTLHERGQRYVLILDPGVHAVANQASYARGHEQDVFLKAADGSDLLGVQWPGTVAWPDWFAPQTKTWWTDEFRRFFNPESGIDLDGIWVDMNEASNFCPNPDCNPFPEGNPPAPKNPPRPNTGRPIPGFPASFQPSNLTARADEESKGIPNREWFHPKYTVYNHRGNLSDFTIPMNTSNFDGTKQYDTHNMHGHMMALTTHSAMLDRRPELRPMVLTRSTFAGSGRQVTHWFGDNKSAWEDYRITIRQMLAWVAMHQMPMVGSDVCGFNQDTNEHLCARWAMLGAFQPFYRNHAELSTIQQEFYQWPLVSEAAKKAIDTRYKLLDYIYTALYYQTKTGEPMINPLFYLYPEDTNTFAIQEQWFYGDALLISPVTAEGSTQVTFYLPKDTFYDYWTGAVVQGEGTNVTLTDVSETEIPVHIRGGTIIPQRVNSANTTKQLRKEDFTILVAPDAEGKATGRLYLDEGEKLDQPNTSEISFSFEGGKLSSTGSFGYTGESGESVTVKNIRILGQQQAGKVGTWDSSAKSVTVEGPWKLVGAWAVEI</sequence>
<feature type="compositionally biased region" description="Pro residues" evidence="7">
    <location>
        <begin position="448"/>
        <end position="466"/>
    </location>
</feature>
<comment type="catalytic activity">
    <reaction evidence="1">
        <text>Hydrolysis of terminal, non-reducing (1-&gt;4)-linked alpha-D-glucose residues with release of alpha-D-glucose.</text>
        <dbReference type="EC" id="3.2.1.20"/>
    </reaction>
</comment>
<dbReference type="InterPro" id="IPR048395">
    <property type="entry name" value="Glyco_hydro_31_C"/>
</dbReference>
<dbReference type="EC" id="3.2.1.20" evidence="3"/>
<evidence type="ECO:0000259" key="9">
    <source>
        <dbReference type="Pfam" id="PF13802"/>
    </source>
</evidence>
<feature type="domain" description="Glycoside hydrolase family 31 TIM barrel" evidence="8">
    <location>
        <begin position="278"/>
        <end position="676"/>
    </location>
</feature>
<keyword evidence="5 6" id="KW-0326">Glycosidase</keyword>
<dbReference type="InterPro" id="IPR030458">
    <property type="entry name" value="Glyco_hydro_31_AS"/>
</dbReference>
<feature type="domain" description="Glycosyl hydrolase family 31 C-terminal" evidence="10">
    <location>
        <begin position="684"/>
        <end position="772"/>
    </location>
</feature>
<dbReference type="Pfam" id="PF01055">
    <property type="entry name" value="Glyco_hydro_31_2nd"/>
    <property type="match status" value="1"/>
</dbReference>
<dbReference type="InterPro" id="IPR025887">
    <property type="entry name" value="Glyco_hydro_31_N_dom"/>
</dbReference>
<dbReference type="GO" id="GO:0030246">
    <property type="term" value="F:carbohydrate binding"/>
    <property type="evidence" value="ECO:0007669"/>
    <property type="project" value="InterPro"/>
</dbReference>
<accession>A0A2V1E3X7</accession>
<feature type="domain" description="Glycoside hydrolase family 31 N-terminal" evidence="9">
    <location>
        <begin position="120"/>
        <end position="231"/>
    </location>
</feature>
<gene>
    <name evidence="11" type="ORF">DM02DRAFT_519421</name>
</gene>
<evidence type="ECO:0000256" key="4">
    <source>
        <dbReference type="ARBA" id="ARBA00022801"/>
    </source>
</evidence>
<evidence type="ECO:0000256" key="7">
    <source>
        <dbReference type="SAM" id="MobiDB-lite"/>
    </source>
</evidence>
<dbReference type="GO" id="GO:0005975">
    <property type="term" value="P:carbohydrate metabolic process"/>
    <property type="evidence" value="ECO:0007669"/>
    <property type="project" value="InterPro"/>
</dbReference>
<dbReference type="SUPFAM" id="SSF51445">
    <property type="entry name" value="(Trans)glycosidases"/>
    <property type="match status" value="1"/>
</dbReference>
<dbReference type="CDD" id="cd14752">
    <property type="entry name" value="GH31_N"/>
    <property type="match status" value="1"/>
</dbReference>
<dbReference type="Proteomes" id="UP000244855">
    <property type="component" value="Unassembled WGS sequence"/>
</dbReference>
<dbReference type="SUPFAM" id="SSF74650">
    <property type="entry name" value="Galactose mutarotase-like"/>
    <property type="match status" value="1"/>
</dbReference>
<dbReference type="OrthoDB" id="5839090at2759"/>
<dbReference type="Gene3D" id="2.60.40.1760">
    <property type="entry name" value="glycosyl hydrolase (family 31)"/>
    <property type="match status" value="1"/>
</dbReference>
<dbReference type="GO" id="GO:0004558">
    <property type="term" value="F:alpha-1,4-glucosidase activity"/>
    <property type="evidence" value="ECO:0007669"/>
    <property type="project" value="UniProtKB-EC"/>
</dbReference>
<protein>
    <recommendedName>
        <fullName evidence="3">alpha-glucosidase</fullName>
        <ecNumber evidence="3">3.2.1.20</ecNumber>
    </recommendedName>
</protein>
<organism evidence="11 12">
    <name type="scientific">Periconia macrospinosa</name>
    <dbReference type="NCBI Taxonomy" id="97972"/>
    <lineage>
        <taxon>Eukaryota</taxon>
        <taxon>Fungi</taxon>
        <taxon>Dikarya</taxon>
        <taxon>Ascomycota</taxon>
        <taxon>Pezizomycotina</taxon>
        <taxon>Dothideomycetes</taxon>
        <taxon>Pleosporomycetidae</taxon>
        <taxon>Pleosporales</taxon>
        <taxon>Massarineae</taxon>
        <taxon>Periconiaceae</taxon>
        <taxon>Periconia</taxon>
    </lineage>
</organism>
<proteinExistence type="inferred from homology"/>
<dbReference type="AlphaFoldDB" id="A0A2V1E3X7"/>
<evidence type="ECO:0000313" key="11">
    <source>
        <dbReference type="EMBL" id="PVI04145.1"/>
    </source>
</evidence>
<keyword evidence="12" id="KW-1185">Reference proteome</keyword>
<evidence type="ECO:0000259" key="10">
    <source>
        <dbReference type="Pfam" id="PF21365"/>
    </source>
</evidence>
<dbReference type="SUPFAM" id="SSF51011">
    <property type="entry name" value="Glycosyl hydrolase domain"/>
    <property type="match status" value="1"/>
</dbReference>
<evidence type="ECO:0000313" key="12">
    <source>
        <dbReference type="Proteomes" id="UP000244855"/>
    </source>
</evidence>
<feature type="region of interest" description="Disordered" evidence="7">
    <location>
        <begin position="446"/>
        <end position="491"/>
    </location>
</feature>
<dbReference type="Gene3D" id="3.20.20.80">
    <property type="entry name" value="Glycosidases"/>
    <property type="match status" value="1"/>
</dbReference>
<dbReference type="Pfam" id="PF21365">
    <property type="entry name" value="Glyco_hydro_31_3rd"/>
    <property type="match status" value="1"/>
</dbReference>
<comment type="similarity">
    <text evidence="2 6">Belongs to the glycosyl hydrolase 31 family.</text>
</comment>
<dbReference type="PANTHER" id="PTHR22762">
    <property type="entry name" value="ALPHA-GLUCOSIDASE"/>
    <property type="match status" value="1"/>
</dbReference>
<dbReference type="InterPro" id="IPR017853">
    <property type="entry name" value="GH"/>
</dbReference>
<dbReference type="CDD" id="cd06602">
    <property type="entry name" value="GH31_MGAM_SI_GAA"/>
    <property type="match status" value="1"/>
</dbReference>
<dbReference type="STRING" id="97972.A0A2V1E3X7"/>
<evidence type="ECO:0000259" key="8">
    <source>
        <dbReference type="Pfam" id="PF01055"/>
    </source>
</evidence>
<dbReference type="InterPro" id="IPR013780">
    <property type="entry name" value="Glyco_hydro_b"/>
</dbReference>
<dbReference type="Pfam" id="PF13802">
    <property type="entry name" value="Gal_mutarotas_2"/>
    <property type="match status" value="1"/>
</dbReference>
<name>A0A2V1E3X7_9PLEO</name>
<dbReference type="EMBL" id="KZ805324">
    <property type="protein sequence ID" value="PVI04145.1"/>
    <property type="molecule type" value="Genomic_DNA"/>
</dbReference>
<evidence type="ECO:0000256" key="5">
    <source>
        <dbReference type="ARBA" id="ARBA00023295"/>
    </source>
</evidence>
<dbReference type="Gene3D" id="2.60.40.1180">
    <property type="entry name" value="Golgi alpha-mannosidase II"/>
    <property type="match status" value="2"/>
</dbReference>